<comment type="subunit">
    <text evidence="10">Component of the endosomal sorting complex required for transport II (ESCRT-II).</text>
</comment>
<dbReference type="Pfam" id="PF11605">
    <property type="entry name" value="Vps36_ESCRT-II"/>
    <property type="match status" value="1"/>
</dbReference>
<dbReference type="GO" id="GO:0043328">
    <property type="term" value="P:protein transport to vacuole involved in ubiquitin-dependent protein catabolic process via the multivesicular body sorting pathway"/>
    <property type="evidence" value="ECO:0000318"/>
    <property type="project" value="GO_Central"/>
</dbReference>
<dbReference type="GO" id="GO:0032266">
    <property type="term" value="F:phosphatidylinositol-3-phosphate binding"/>
    <property type="evidence" value="ECO:0007669"/>
    <property type="project" value="UniProtKB-UniRule"/>
</dbReference>
<keyword evidence="3 10" id="KW-0813">Transport</keyword>
<dbReference type="PANTHER" id="PTHR13128">
    <property type="entry name" value="VACUOLAR PROTEIN-SORTING-ASSOCIATED PROTEIN 36"/>
    <property type="match status" value="1"/>
</dbReference>
<dbReference type="STRING" id="684364.F4NVR1"/>
<sequence>MECLEPLDLSVAQRPVLLKNETIFITTKDVCLYFGNQRLIEFNSGLVYVTSHRIMWVNETRHHAVQLHLAHIRQIDYSNGFLRSSPKIILDLLPSEISALHSTSPTFISFSKSTQDLVYNPSQSTESILPEWKCEVCDEMNGANAAKCAMCGVPNTNSPIPNSQAVCASFPQTKTTSTAASNEWTCEICDAVNTSDVSKCRNCGVQTVNSSNHNIISDINSSLPSKSTQIKCTACTFLNHPDLTSCEICNAPLSSASQLPESNPSDFGSSPIEDATQSKLNLKSTGPGSILKLSFRGGGMTDTLKHIKQVVAVKAWEKVETPTTPNPSISIQPNQASIGGVSGIIRNVEQTRKQMNDTVGDAFSDLENLMENAAQMVKLAESISNKLASLSIASDSSEMLTFRNYLNEIGISNPVTKESAGDMFIQELSRQLTEFLDQMRLAGHSEMIPLTDLYCLFNRARGVALISPDDLYKSVVEFERLKLPFRLRKFDSGLLVVHYSDEEVASKILKLVAERQTGLTAVELAKLTSISIVLAAEQLLMTEQVGLTCRDDTLEGLFFYPNLFT</sequence>
<dbReference type="GO" id="GO:0031902">
    <property type="term" value="C:late endosome membrane"/>
    <property type="evidence" value="ECO:0000318"/>
    <property type="project" value="GO_Central"/>
</dbReference>
<dbReference type="SUPFAM" id="SSF90209">
    <property type="entry name" value="Ran binding protein zinc finger-like"/>
    <property type="match status" value="1"/>
</dbReference>
<dbReference type="PROSITE" id="PS01358">
    <property type="entry name" value="ZF_RANBP2_1"/>
    <property type="match status" value="2"/>
</dbReference>
<protein>
    <recommendedName>
        <fullName evidence="2 10">Vacuolar protein-sorting-associated protein 36</fullName>
    </recommendedName>
    <alternativeName>
        <fullName evidence="10">ESCRT-II complex subunit VPS36</fullName>
    </alternativeName>
</protein>
<dbReference type="Pfam" id="PF00641">
    <property type="entry name" value="Zn_ribbon_RanBP"/>
    <property type="match status" value="1"/>
</dbReference>
<evidence type="ECO:0000256" key="7">
    <source>
        <dbReference type="ARBA" id="ARBA00022833"/>
    </source>
</evidence>
<evidence type="ECO:0000256" key="4">
    <source>
        <dbReference type="ARBA" id="ARBA00022490"/>
    </source>
</evidence>
<dbReference type="GO" id="GO:0008270">
    <property type="term" value="F:zinc ion binding"/>
    <property type="evidence" value="ECO:0007669"/>
    <property type="project" value="UniProtKB-KW"/>
</dbReference>
<keyword evidence="7" id="KW-0862">Zinc</keyword>
<dbReference type="OMA" id="RVCYVDH"/>
<dbReference type="GO" id="GO:0043130">
    <property type="term" value="F:ubiquitin binding"/>
    <property type="evidence" value="ECO:0000318"/>
    <property type="project" value="GO_Central"/>
</dbReference>
<gene>
    <name evidence="13" type="ORF">BATDEDRAFT_34115</name>
</gene>
<comment type="subcellular location">
    <subcellularLocation>
        <location evidence="10">Cytoplasm</location>
    </subcellularLocation>
    <subcellularLocation>
        <location evidence="10">Endosome</location>
    </subcellularLocation>
</comment>
<dbReference type="InterPro" id="IPR036443">
    <property type="entry name" value="Znf_RanBP2_sf"/>
</dbReference>
<dbReference type="FunFam" id="2.30.29.30:FF:000701">
    <property type="entry name" value="Vacuolar protein-sorting-associated protein 36"/>
    <property type="match status" value="1"/>
</dbReference>
<dbReference type="InterPro" id="IPR011993">
    <property type="entry name" value="PH-like_dom_sf"/>
</dbReference>
<keyword evidence="6 9" id="KW-0863">Zinc-finger</keyword>
<dbReference type="InterPro" id="IPR021648">
    <property type="entry name" value="GLUE_dom"/>
</dbReference>
<keyword evidence="10" id="KW-0967">Endosome</keyword>
<evidence type="ECO:0000256" key="2">
    <source>
        <dbReference type="ARBA" id="ARBA00017953"/>
    </source>
</evidence>
<dbReference type="HOGENOM" id="CLU_015433_2_0_1"/>
<dbReference type="FunCoup" id="F4NVR1">
    <property type="interactions" value="123"/>
</dbReference>
<dbReference type="InterPro" id="IPR001876">
    <property type="entry name" value="Znf_RanBP2"/>
</dbReference>
<dbReference type="Gene3D" id="2.30.30.380">
    <property type="entry name" value="Zn-finger domain of Sec23/24"/>
    <property type="match status" value="1"/>
</dbReference>
<keyword evidence="14" id="KW-1185">Reference proteome</keyword>
<dbReference type="FunFam" id="1.10.10.10:FF:000416">
    <property type="entry name" value="Vacuolar protein-sorting-associated protein 36"/>
    <property type="match status" value="1"/>
</dbReference>
<dbReference type="PROSITE" id="PS50199">
    <property type="entry name" value="ZF_RANBP2_2"/>
    <property type="match status" value="2"/>
</dbReference>
<evidence type="ECO:0000256" key="1">
    <source>
        <dbReference type="ARBA" id="ARBA00009697"/>
    </source>
</evidence>
<evidence type="ECO:0000256" key="9">
    <source>
        <dbReference type="PROSITE-ProRule" id="PRU00322"/>
    </source>
</evidence>
<reference evidence="13 14" key="1">
    <citation type="submission" date="2009-12" db="EMBL/GenBank/DDBJ databases">
        <title>The draft genome of Batrachochytrium dendrobatidis.</title>
        <authorList>
            <consortium name="US DOE Joint Genome Institute (JGI-PGF)"/>
            <person name="Kuo A."/>
            <person name="Salamov A."/>
            <person name="Schmutz J."/>
            <person name="Lucas S."/>
            <person name="Pitluck S."/>
            <person name="Rosenblum E."/>
            <person name="Stajich J."/>
            <person name="Eisen M."/>
            <person name="Grigoriev I.V."/>
        </authorList>
    </citation>
    <scope>NUCLEOTIDE SEQUENCE [LARGE SCALE GENOMIC DNA]</scope>
    <source>
        <strain evidence="14">JAM81 / FGSC 10211</strain>
    </source>
</reference>
<dbReference type="Gene3D" id="6.10.140.260">
    <property type="match status" value="1"/>
</dbReference>
<dbReference type="InterPro" id="IPR036388">
    <property type="entry name" value="WH-like_DNA-bd_sf"/>
</dbReference>
<evidence type="ECO:0000313" key="13">
    <source>
        <dbReference type="EMBL" id="EGF84128.1"/>
    </source>
</evidence>
<comment type="function">
    <text evidence="10">Component of the ESCRT-II complex (endosomal sorting complex required for transport II), which is required for multivesicular body (MVB) formation and sorting of endosomal cargo proteins into MVBs.</text>
</comment>
<feature type="domain" description="GLUE N-terminal" evidence="12">
    <location>
        <begin position="7"/>
        <end position="323"/>
    </location>
</feature>
<dbReference type="SUPFAM" id="SSF50729">
    <property type="entry name" value="PH domain-like"/>
    <property type="match status" value="1"/>
</dbReference>
<dbReference type="GeneID" id="18240327"/>
<dbReference type="PANTHER" id="PTHR13128:SF12">
    <property type="entry name" value="VACUOLAR PROTEIN-SORTING-ASSOCIATED PROTEIN 36"/>
    <property type="match status" value="1"/>
</dbReference>
<feature type="domain" description="RanBP2-type" evidence="11">
    <location>
        <begin position="125"/>
        <end position="157"/>
    </location>
</feature>
<dbReference type="Gene3D" id="1.10.10.10">
    <property type="entry name" value="Winged helix-like DNA-binding domain superfamily/Winged helix DNA-binding domain"/>
    <property type="match status" value="2"/>
</dbReference>
<dbReference type="EMBL" id="GL882879">
    <property type="protein sequence ID" value="EGF84128.1"/>
    <property type="molecule type" value="Genomic_DNA"/>
</dbReference>
<feature type="domain" description="RanBP2-type" evidence="11">
    <location>
        <begin position="180"/>
        <end position="209"/>
    </location>
</feature>
<comment type="similarity">
    <text evidence="1 10">Belongs to the VPS36 family.</text>
</comment>
<dbReference type="SUPFAM" id="SSF46785">
    <property type="entry name" value="Winged helix' DNA-binding domain"/>
    <property type="match status" value="2"/>
</dbReference>
<evidence type="ECO:0000256" key="10">
    <source>
        <dbReference type="RuleBase" id="RU367095"/>
    </source>
</evidence>
<dbReference type="Pfam" id="PF04157">
    <property type="entry name" value="EAP30"/>
    <property type="match status" value="1"/>
</dbReference>
<dbReference type="RefSeq" id="XP_006675755.1">
    <property type="nucleotide sequence ID" value="XM_006675692.1"/>
</dbReference>
<keyword evidence="5" id="KW-0479">Metal-binding</keyword>
<dbReference type="InterPro" id="IPR037855">
    <property type="entry name" value="Vps36"/>
</dbReference>
<evidence type="ECO:0000256" key="8">
    <source>
        <dbReference type="ARBA" id="ARBA00022927"/>
    </source>
</evidence>
<dbReference type="SMART" id="SM00547">
    <property type="entry name" value="ZnF_RBZ"/>
    <property type="match status" value="3"/>
</dbReference>
<dbReference type="InterPro" id="IPR036390">
    <property type="entry name" value="WH_DNA-bd_sf"/>
</dbReference>
<dbReference type="Proteomes" id="UP000007241">
    <property type="component" value="Unassembled WGS sequence"/>
</dbReference>
<dbReference type="InterPro" id="IPR040608">
    <property type="entry name" value="Snf8/Vps36"/>
</dbReference>
<evidence type="ECO:0000259" key="11">
    <source>
        <dbReference type="PROSITE" id="PS50199"/>
    </source>
</evidence>
<dbReference type="AlphaFoldDB" id="F4NVR1"/>
<dbReference type="GO" id="GO:0000814">
    <property type="term" value="C:ESCRT II complex"/>
    <property type="evidence" value="ECO:0000318"/>
    <property type="project" value="GO_Central"/>
</dbReference>
<evidence type="ECO:0000313" key="14">
    <source>
        <dbReference type="Proteomes" id="UP000007241"/>
    </source>
</evidence>
<accession>F4NVR1</accession>
<evidence type="ECO:0000256" key="3">
    <source>
        <dbReference type="ARBA" id="ARBA00022448"/>
    </source>
</evidence>
<dbReference type="PROSITE" id="PS51495">
    <property type="entry name" value="GLUE"/>
    <property type="match status" value="1"/>
</dbReference>
<evidence type="ECO:0000256" key="5">
    <source>
        <dbReference type="ARBA" id="ARBA00022723"/>
    </source>
</evidence>
<dbReference type="InParanoid" id="F4NVR1"/>
<organism evidence="13 14">
    <name type="scientific">Batrachochytrium dendrobatidis (strain JAM81 / FGSC 10211)</name>
    <name type="common">Frog chytrid fungus</name>
    <dbReference type="NCBI Taxonomy" id="684364"/>
    <lineage>
        <taxon>Eukaryota</taxon>
        <taxon>Fungi</taxon>
        <taxon>Fungi incertae sedis</taxon>
        <taxon>Chytridiomycota</taxon>
        <taxon>Chytridiomycota incertae sedis</taxon>
        <taxon>Chytridiomycetes</taxon>
        <taxon>Rhizophydiales</taxon>
        <taxon>Rhizophydiales incertae sedis</taxon>
        <taxon>Batrachochytrium</taxon>
    </lineage>
</organism>
<evidence type="ECO:0000259" key="12">
    <source>
        <dbReference type="PROSITE" id="PS51495"/>
    </source>
</evidence>
<dbReference type="Gene3D" id="2.30.29.30">
    <property type="entry name" value="Pleckstrin-homology domain (PH domain)/Phosphotyrosine-binding domain (PTB)"/>
    <property type="match status" value="1"/>
</dbReference>
<proteinExistence type="inferred from homology"/>
<evidence type="ECO:0000256" key="6">
    <source>
        <dbReference type="ARBA" id="ARBA00022771"/>
    </source>
</evidence>
<dbReference type="OrthoDB" id="271448at2759"/>
<keyword evidence="8 10" id="KW-0653">Protein transport</keyword>
<keyword evidence="4 10" id="KW-0963">Cytoplasm</keyword>
<name>F4NVR1_BATDJ</name>